<keyword evidence="1" id="KW-1133">Transmembrane helix</keyword>
<proteinExistence type="predicted"/>
<feature type="transmembrane region" description="Helical" evidence="1">
    <location>
        <begin position="338"/>
        <end position="357"/>
    </location>
</feature>
<dbReference type="InterPro" id="IPR031617">
    <property type="entry name" value="PelG"/>
</dbReference>
<feature type="transmembrane region" description="Helical" evidence="1">
    <location>
        <begin position="423"/>
        <end position="445"/>
    </location>
</feature>
<reference evidence="2 3" key="1">
    <citation type="submission" date="2018-10" db="EMBL/GenBank/DDBJ databases">
        <title>Genomic Encyclopedia of Archaeal and Bacterial Type Strains, Phase II (KMG-II): from individual species to whole genera.</title>
        <authorList>
            <person name="Goeker M."/>
        </authorList>
    </citation>
    <scope>NUCLEOTIDE SEQUENCE [LARGE SCALE GENOMIC DNA]</scope>
    <source>
        <strain evidence="2 3">DSM 16510</strain>
    </source>
</reference>
<dbReference type="RefSeq" id="WP_121009233.1">
    <property type="nucleotide sequence ID" value="NZ_RCCJ01000001.1"/>
</dbReference>
<accession>A0A497XPN4</accession>
<keyword evidence="1" id="KW-0812">Transmembrane</keyword>
<evidence type="ECO:0000313" key="3">
    <source>
        <dbReference type="Proteomes" id="UP000267841"/>
    </source>
</evidence>
<feature type="transmembrane region" description="Helical" evidence="1">
    <location>
        <begin position="60"/>
        <end position="84"/>
    </location>
</feature>
<keyword evidence="1" id="KW-0472">Membrane</keyword>
<gene>
    <name evidence="2" type="ORF">BCF55_0374</name>
</gene>
<feature type="transmembrane region" description="Helical" evidence="1">
    <location>
        <begin position="104"/>
        <end position="126"/>
    </location>
</feature>
<feature type="transmembrane region" description="Helical" evidence="1">
    <location>
        <begin position="163"/>
        <end position="181"/>
    </location>
</feature>
<organism evidence="2 3">
    <name type="scientific">Hydrogenivirga caldilitoris</name>
    <dbReference type="NCBI Taxonomy" id="246264"/>
    <lineage>
        <taxon>Bacteria</taxon>
        <taxon>Pseudomonadati</taxon>
        <taxon>Aquificota</taxon>
        <taxon>Aquificia</taxon>
        <taxon>Aquificales</taxon>
        <taxon>Aquificaceae</taxon>
        <taxon>Hydrogenivirga</taxon>
    </lineage>
</organism>
<sequence>MAGISIELKKILQRESLLNLLAATGYSAVLSAGNWVIAVASIFIFSLIASTVARDPSIPIIYQVYITYTVALSLIISGPIQLMFTRYVADRLFEKEVDRVLPNYFGALSLGMFISLVMAMLASLYLFKGEPYYYHLVFSFTVSVLGGLWITNALLTGLKSYKHILISFAVSYLLTGLALIFTARISLFATFVSFYLGQCLLLFLLTYRVVRDYTSDRLFELDFLKKGRSHYSLLLSGFFYNFGIWADKLVFWFSPYTGDPVFANIRSSVVYDIPVIFAYVSLVPGLAIFFLKIEAEFFAEYDNYYRAVREWGRLEDLYRLGNKMIEGAKATFYETLRAQGIAVILILLLEEAVFKLFKLSLVYIPMFNILLIGALLQLSFMVLFALLSYFDRRKDILIISGVFASGNLLLSVLSQILGPYFYGYGYALSLLISSVIGMILVRRFLSEVHYRTFMLAD</sequence>
<feature type="transmembrane region" description="Helical" evidence="1">
    <location>
        <begin position="363"/>
        <end position="389"/>
    </location>
</feature>
<protein>
    <submittedName>
        <fullName evidence="2">Putative membrane protein</fullName>
    </submittedName>
</protein>
<name>A0A497XPN4_9AQUI</name>
<feature type="transmembrane region" description="Helical" evidence="1">
    <location>
        <begin position="273"/>
        <end position="291"/>
    </location>
</feature>
<keyword evidence="3" id="KW-1185">Reference proteome</keyword>
<feature type="transmembrane region" description="Helical" evidence="1">
    <location>
        <begin position="187"/>
        <end position="210"/>
    </location>
</feature>
<feature type="transmembrane region" description="Helical" evidence="1">
    <location>
        <begin position="231"/>
        <end position="253"/>
    </location>
</feature>
<comment type="caution">
    <text evidence="2">The sequence shown here is derived from an EMBL/GenBank/DDBJ whole genome shotgun (WGS) entry which is preliminary data.</text>
</comment>
<feature type="transmembrane region" description="Helical" evidence="1">
    <location>
        <begin position="20"/>
        <end position="48"/>
    </location>
</feature>
<dbReference type="AlphaFoldDB" id="A0A497XPN4"/>
<dbReference type="OrthoDB" id="37830at2"/>
<dbReference type="Pfam" id="PF16933">
    <property type="entry name" value="PelG"/>
    <property type="match status" value="1"/>
</dbReference>
<evidence type="ECO:0000313" key="2">
    <source>
        <dbReference type="EMBL" id="RLJ70110.1"/>
    </source>
</evidence>
<dbReference type="EMBL" id="RCCJ01000001">
    <property type="protein sequence ID" value="RLJ70110.1"/>
    <property type="molecule type" value="Genomic_DNA"/>
</dbReference>
<feature type="transmembrane region" description="Helical" evidence="1">
    <location>
        <begin position="396"/>
        <end position="417"/>
    </location>
</feature>
<evidence type="ECO:0000256" key="1">
    <source>
        <dbReference type="SAM" id="Phobius"/>
    </source>
</evidence>
<feature type="transmembrane region" description="Helical" evidence="1">
    <location>
        <begin position="132"/>
        <end position="151"/>
    </location>
</feature>
<dbReference type="Proteomes" id="UP000267841">
    <property type="component" value="Unassembled WGS sequence"/>
</dbReference>